<dbReference type="EMBL" id="JAPFFF010000002">
    <property type="protein sequence ID" value="KAK8895959.1"/>
    <property type="molecule type" value="Genomic_DNA"/>
</dbReference>
<protein>
    <submittedName>
        <fullName evidence="1">Uncharacterized protein</fullName>
    </submittedName>
</protein>
<proteinExistence type="predicted"/>
<reference evidence="1 2" key="1">
    <citation type="submission" date="2024-04" db="EMBL/GenBank/DDBJ databases">
        <title>Tritrichomonas musculus Genome.</title>
        <authorList>
            <person name="Alves-Ferreira E."/>
            <person name="Grigg M."/>
            <person name="Lorenzi H."/>
            <person name="Galac M."/>
        </authorList>
    </citation>
    <scope>NUCLEOTIDE SEQUENCE [LARGE SCALE GENOMIC DNA]</scope>
    <source>
        <strain evidence="1 2">EAF2021</strain>
    </source>
</reference>
<organism evidence="1 2">
    <name type="scientific">Tritrichomonas musculus</name>
    <dbReference type="NCBI Taxonomy" id="1915356"/>
    <lineage>
        <taxon>Eukaryota</taxon>
        <taxon>Metamonada</taxon>
        <taxon>Parabasalia</taxon>
        <taxon>Tritrichomonadida</taxon>
        <taxon>Tritrichomonadidae</taxon>
        <taxon>Tritrichomonas</taxon>
    </lineage>
</organism>
<name>A0ABR2KXX7_9EUKA</name>
<dbReference type="Proteomes" id="UP001470230">
    <property type="component" value="Unassembled WGS sequence"/>
</dbReference>
<comment type="caution">
    <text evidence="1">The sequence shown here is derived from an EMBL/GenBank/DDBJ whole genome shotgun (WGS) entry which is preliminary data.</text>
</comment>
<keyword evidence="2" id="KW-1185">Reference proteome</keyword>
<gene>
    <name evidence="1" type="ORF">M9Y10_013845</name>
</gene>
<evidence type="ECO:0000313" key="1">
    <source>
        <dbReference type="EMBL" id="KAK8895959.1"/>
    </source>
</evidence>
<evidence type="ECO:0000313" key="2">
    <source>
        <dbReference type="Proteomes" id="UP001470230"/>
    </source>
</evidence>
<sequence length="56" mass="6417">MNQTTNLSVVDIDITKTFDDDTKEAIRNDIVSKLSPDDIIVKTAKLIWWHSCILQN</sequence>
<accession>A0ABR2KXX7</accession>